<feature type="non-terminal residue" evidence="1">
    <location>
        <position position="1"/>
    </location>
</feature>
<organism evidence="1 2">
    <name type="scientific">Dentiscutata heterogama</name>
    <dbReference type="NCBI Taxonomy" id="1316150"/>
    <lineage>
        <taxon>Eukaryota</taxon>
        <taxon>Fungi</taxon>
        <taxon>Fungi incertae sedis</taxon>
        <taxon>Mucoromycota</taxon>
        <taxon>Glomeromycotina</taxon>
        <taxon>Glomeromycetes</taxon>
        <taxon>Diversisporales</taxon>
        <taxon>Gigasporaceae</taxon>
        <taxon>Dentiscutata</taxon>
    </lineage>
</organism>
<sequence>VNGGIFNLSEENTSKRKEDDVMKRMNGSSKTILKKRTRINDYFLVRDVVSQPSNDSSDVLPPAVPTVMQKRSEVLVLQ</sequence>
<evidence type="ECO:0000313" key="1">
    <source>
        <dbReference type="EMBL" id="CAG8763790.1"/>
    </source>
</evidence>
<accession>A0ACA9QUL8</accession>
<comment type="caution">
    <text evidence="1">The sequence shown here is derived from an EMBL/GenBank/DDBJ whole genome shotgun (WGS) entry which is preliminary data.</text>
</comment>
<reference evidence="1" key="1">
    <citation type="submission" date="2021-06" db="EMBL/GenBank/DDBJ databases">
        <authorList>
            <person name="Kallberg Y."/>
            <person name="Tangrot J."/>
            <person name="Rosling A."/>
        </authorList>
    </citation>
    <scope>NUCLEOTIDE SEQUENCE</scope>
    <source>
        <strain evidence="1">IL203A</strain>
    </source>
</reference>
<keyword evidence="2" id="KW-1185">Reference proteome</keyword>
<dbReference type="Proteomes" id="UP000789702">
    <property type="component" value="Unassembled WGS sequence"/>
</dbReference>
<evidence type="ECO:0000313" key="2">
    <source>
        <dbReference type="Proteomes" id="UP000789702"/>
    </source>
</evidence>
<proteinExistence type="predicted"/>
<name>A0ACA9QUL8_9GLOM</name>
<protein>
    <submittedName>
        <fullName evidence="1">6589_t:CDS:1</fullName>
    </submittedName>
</protein>
<gene>
    <name evidence="1" type="ORF">DHETER_LOCUS15432</name>
</gene>
<dbReference type="EMBL" id="CAJVPU010052723">
    <property type="protein sequence ID" value="CAG8763790.1"/>
    <property type="molecule type" value="Genomic_DNA"/>
</dbReference>
<feature type="non-terminal residue" evidence="1">
    <location>
        <position position="78"/>
    </location>
</feature>